<accession>A0A8H5CYS9</accession>
<dbReference type="Proteomes" id="UP000559027">
    <property type="component" value="Unassembled WGS sequence"/>
</dbReference>
<reference evidence="3 4" key="1">
    <citation type="journal article" date="2020" name="ISME J.">
        <title>Uncovering the hidden diversity of litter-decomposition mechanisms in mushroom-forming fungi.</title>
        <authorList>
            <person name="Floudas D."/>
            <person name="Bentzer J."/>
            <person name="Ahren D."/>
            <person name="Johansson T."/>
            <person name="Persson P."/>
            <person name="Tunlid A."/>
        </authorList>
    </citation>
    <scope>NUCLEOTIDE SEQUENCE [LARGE SCALE GENOMIC DNA]</scope>
    <source>
        <strain evidence="3 4">CBS 146.42</strain>
    </source>
</reference>
<evidence type="ECO:0000313" key="4">
    <source>
        <dbReference type="Proteomes" id="UP000559027"/>
    </source>
</evidence>
<dbReference type="OrthoDB" id="5427664at2759"/>
<keyword evidence="4" id="KW-1185">Reference proteome</keyword>
<dbReference type="AlphaFoldDB" id="A0A8H5CYS9"/>
<feature type="transmembrane region" description="Helical" evidence="2">
    <location>
        <begin position="327"/>
        <end position="348"/>
    </location>
</feature>
<feature type="transmembrane region" description="Helical" evidence="2">
    <location>
        <begin position="554"/>
        <end position="574"/>
    </location>
</feature>
<feature type="region of interest" description="Disordered" evidence="1">
    <location>
        <begin position="49"/>
        <end position="92"/>
    </location>
</feature>
<feature type="compositionally biased region" description="Basic and acidic residues" evidence="1">
    <location>
        <begin position="53"/>
        <end position="65"/>
    </location>
</feature>
<keyword evidence="2" id="KW-0812">Transmembrane</keyword>
<evidence type="ECO:0000256" key="2">
    <source>
        <dbReference type="SAM" id="Phobius"/>
    </source>
</evidence>
<feature type="transmembrane region" description="Helical" evidence="2">
    <location>
        <begin position="514"/>
        <end position="534"/>
    </location>
</feature>
<gene>
    <name evidence="3" type="ORF">D9756_008801</name>
</gene>
<evidence type="ECO:0000313" key="3">
    <source>
        <dbReference type="EMBL" id="KAF5349553.1"/>
    </source>
</evidence>
<dbReference type="EMBL" id="JAACJO010000016">
    <property type="protein sequence ID" value="KAF5349553.1"/>
    <property type="molecule type" value="Genomic_DNA"/>
</dbReference>
<feature type="transmembrane region" description="Helical" evidence="2">
    <location>
        <begin position="465"/>
        <end position="493"/>
    </location>
</feature>
<keyword evidence="2" id="KW-1133">Transmembrane helix</keyword>
<feature type="transmembrane region" description="Helical" evidence="2">
    <location>
        <begin position="404"/>
        <end position="425"/>
    </location>
</feature>
<sequence>MLLLLSSKKPANSSYVTETGQILYKVNRRKPTTGPVIIRKAVGTVQGVWHGDSGTHELPDRRVSRENSTAPEVEGQLLDETENDPSSSIEGPKFEGHFAFSAQIGFNAFANSRFQYNSLDVPVQTYLRREAAAIQDDGTDKSTSGYSKMLALNPKGWSLASLENVPLSSKNRTEACSEIHFVRPGVFSASSHDGDSRGGDDDNSKSKNADLFSIRRAANIHSTKLNNHLSLGKHDINALSPIFEHEHIQWKQLGAFWPSQKADGLSTSVVAIIMLNITGIAPDCIPANPDIAGIGIRVAVYLQSFIGIAISLWAMRDNKLTKGEARVIWTHASGVLLTSCSLFLSAIIQAKTYGMSTYHGLIILNLGWINNASDFLRHFVTVHRRVTGRKAEGTVFGFKTNSPLVAFWASSFHTLLLAIFGLWFWTTVDTFGDGGQCDPHLPIPLYILGHRVPITDHRARKAFLVVYSILLAPFARSLITLPFIAGPGIIILLMLRPCIKRRTDKFSEEFLSNALLVCSMITIAAINVAIVVGTETMIREVAPIVGEGESQWTFGQTVAMFLLVPPIIELLHVWKNKDNEVDSLVGSDSGSA</sequence>
<proteinExistence type="predicted"/>
<feature type="transmembrane region" description="Helical" evidence="2">
    <location>
        <begin position="294"/>
        <end position="315"/>
    </location>
</feature>
<evidence type="ECO:0000256" key="1">
    <source>
        <dbReference type="SAM" id="MobiDB-lite"/>
    </source>
</evidence>
<name>A0A8H5CYS9_9AGAR</name>
<organism evidence="3 4">
    <name type="scientific">Leucocoprinus leucothites</name>
    <dbReference type="NCBI Taxonomy" id="201217"/>
    <lineage>
        <taxon>Eukaryota</taxon>
        <taxon>Fungi</taxon>
        <taxon>Dikarya</taxon>
        <taxon>Basidiomycota</taxon>
        <taxon>Agaricomycotina</taxon>
        <taxon>Agaricomycetes</taxon>
        <taxon>Agaricomycetidae</taxon>
        <taxon>Agaricales</taxon>
        <taxon>Agaricineae</taxon>
        <taxon>Agaricaceae</taxon>
        <taxon>Leucocoprinus</taxon>
    </lineage>
</organism>
<keyword evidence="2" id="KW-0472">Membrane</keyword>
<comment type="caution">
    <text evidence="3">The sequence shown here is derived from an EMBL/GenBank/DDBJ whole genome shotgun (WGS) entry which is preliminary data.</text>
</comment>
<feature type="transmembrane region" description="Helical" evidence="2">
    <location>
        <begin position="360"/>
        <end position="380"/>
    </location>
</feature>
<protein>
    <submittedName>
        <fullName evidence="3">Uncharacterized protein</fullName>
    </submittedName>
</protein>